<feature type="transmembrane region" description="Helical" evidence="1">
    <location>
        <begin position="33"/>
        <end position="55"/>
    </location>
</feature>
<reference evidence="2 3" key="1">
    <citation type="submission" date="2009-06" db="EMBL/GenBank/DDBJ databases">
        <title>The draft genome of Clostridium carboxidivorans P7.</title>
        <authorList>
            <consortium name="US DOE Joint Genome Institute (JGI-PGF)"/>
            <person name="Lucas S."/>
            <person name="Copeland A."/>
            <person name="Lapidus A."/>
            <person name="Glavina del Rio T."/>
            <person name="Tice H."/>
            <person name="Bruce D."/>
            <person name="Goodwin L."/>
            <person name="Pitluck S."/>
            <person name="Larimer F."/>
            <person name="Land M.L."/>
            <person name="Hauser L."/>
            <person name="Hemme C.L."/>
        </authorList>
    </citation>
    <scope>NUCLEOTIDE SEQUENCE [LARGE SCALE GENOMIC DNA]</scope>
    <source>
        <strain evidence="2 3">P7</strain>
    </source>
</reference>
<dbReference type="GO" id="GO:0009847">
    <property type="term" value="P:spore germination"/>
    <property type="evidence" value="ECO:0007669"/>
    <property type="project" value="InterPro"/>
</dbReference>
<dbReference type="GO" id="GO:0016020">
    <property type="term" value="C:membrane"/>
    <property type="evidence" value="ECO:0007669"/>
    <property type="project" value="InterPro"/>
</dbReference>
<dbReference type="InterPro" id="IPR004761">
    <property type="entry name" value="Spore_GerAB"/>
</dbReference>
<feature type="transmembrane region" description="Helical" evidence="1">
    <location>
        <begin position="207"/>
        <end position="234"/>
    </location>
</feature>
<feature type="transmembrane region" description="Helical" evidence="1">
    <location>
        <begin position="6"/>
        <end position="26"/>
    </location>
</feature>
<proteinExistence type="predicted"/>
<keyword evidence="1" id="KW-1133">Transmembrane helix</keyword>
<evidence type="ECO:0000313" key="3">
    <source>
        <dbReference type="Proteomes" id="UP000004198"/>
    </source>
</evidence>
<keyword evidence="3" id="KW-1185">Reference proteome</keyword>
<gene>
    <name evidence="2" type="ORF">CcarbDRAFT_3658</name>
</gene>
<protein>
    <submittedName>
        <fullName evidence="2">Spore germination protein</fullName>
    </submittedName>
</protein>
<evidence type="ECO:0000256" key="1">
    <source>
        <dbReference type="SAM" id="Phobius"/>
    </source>
</evidence>
<organism evidence="2 3">
    <name type="scientific">Clostridium carboxidivorans P7</name>
    <dbReference type="NCBI Taxonomy" id="536227"/>
    <lineage>
        <taxon>Bacteria</taxon>
        <taxon>Bacillati</taxon>
        <taxon>Bacillota</taxon>
        <taxon>Clostridia</taxon>
        <taxon>Eubacteriales</taxon>
        <taxon>Clostridiaceae</taxon>
        <taxon>Clostridium</taxon>
    </lineage>
</organism>
<sequence>MNARYFYILIINANISQFMIFVPYALTQNIEKGFPIAILIGLVVASVNAYFTIYVYNHFKSYTLTDISIRLFGKVLGHIFVFFHIVLYIIMSLFMSRGLLVIINNFMLPNTSVIALGAVFLLLIITVFKNSNDTYLNFISFITVIMALWAILQLELSFREMSWFYVKGSIIHSMKFPTMWLIGISAFIYCGLYPQTLFNPLLKRISWIKTVCVFIFIGLPIASLIILIPVGIWGPVAVKQLLLVHMLTADTMAVDLFVIERVLFLLLPLFILYMLSNILNYAFTAKGLFISLNYNKYVNMFFVVIISIVFFLWINFMSNTKILLNSGIKYISIYFWIQFILSFIFFIFTKIRGKFKDEIYS</sequence>
<feature type="transmembrane region" description="Helical" evidence="1">
    <location>
        <begin position="75"/>
        <end position="94"/>
    </location>
</feature>
<feature type="transmembrane region" description="Helical" evidence="1">
    <location>
        <begin position="328"/>
        <end position="348"/>
    </location>
</feature>
<dbReference type="EMBL" id="ACVI01000072">
    <property type="protein sequence ID" value="EET85874.1"/>
    <property type="molecule type" value="Genomic_DNA"/>
</dbReference>
<feature type="transmembrane region" description="Helical" evidence="1">
    <location>
        <begin position="176"/>
        <end position="195"/>
    </location>
</feature>
<dbReference type="AlphaFoldDB" id="C6PXZ1"/>
<feature type="transmembrane region" description="Helical" evidence="1">
    <location>
        <begin position="134"/>
        <end position="156"/>
    </location>
</feature>
<feature type="transmembrane region" description="Helical" evidence="1">
    <location>
        <begin position="297"/>
        <end position="316"/>
    </location>
</feature>
<dbReference type="Proteomes" id="UP000004198">
    <property type="component" value="Unassembled WGS sequence"/>
</dbReference>
<feature type="transmembrane region" description="Helical" evidence="1">
    <location>
        <begin position="265"/>
        <end position="285"/>
    </location>
</feature>
<keyword evidence="1" id="KW-0812">Transmembrane</keyword>
<dbReference type="PATRIC" id="fig|536227.13.peg.2146"/>
<dbReference type="RefSeq" id="WP_007062543.1">
    <property type="nucleotide sequence ID" value="NZ_ACVI01000072.1"/>
</dbReference>
<dbReference type="OrthoDB" id="2380120at2"/>
<dbReference type="STRING" id="536227.Ccar_10260"/>
<accession>C6PXZ1</accession>
<dbReference type="Pfam" id="PF03845">
    <property type="entry name" value="Spore_permease"/>
    <property type="match status" value="1"/>
</dbReference>
<comment type="caution">
    <text evidence="2">The sequence shown here is derived from an EMBL/GenBank/DDBJ whole genome shotgun (WGS) entry which is preliminary data.</text>
</comment>
<evidence type="ECO:0000313" key="2">
    <source>
        <dbReference type="EMBL" id="EET85874.1"/>
    </source>
</evidence>
<dbReference type="KEGG" id="cck:Ccar_10260"/>
<name>C6PXZ1_9CLOT</name>
<keyword evidence="1" id="KW-0472">Membrane</keyword>
<dbReference type="eggNOG" id="ENOG5032IBC">
    <property type="taxonomic scope" value="Bacteria"/>
</dbReference>
<feature type="transmembrane region" description="Helical" evidence="1">
    <location>
        <begin position="106"/>
        <end position="128"/>
    </location>
</feature>